<accession>A0A9Q3V4A4</accession>
<feature type="domain" description="Secretion system C-terminal sorting" evidence="3">
    <location>
        <begin position="284"/>
        <end position="349"/>
    </location>
</feature>
<name>A0A9Q3V4A4_9FLAO</name>
<keyword evidence="5" id="KW-1185">Reference proteome</keyword>
<proteinExistence type="predicted"/>
<dbReference type="EMBL" id="JAJNAY010000001">
    <property type="protein sequence ID" value="MCD1117035.1"/>
    <property type="molecule type" value="Genomic_DNA"/>
</dbReference>
<keyword evidence="1 2" id="KW-0732">Signal</keyword>
<feature type="signal peptide" evidence="2">
    <location>
        <begin position="1"/>
        <end position="23"/>
    </location>
</feature>
<feature type="chain" id="PRO_5040265915" evidence="2">
    <location>
        <begin position="24"/>
        <end position="351"/>
    </location>
</feature>
<evidence type="ECO:0000313" key="4">
    <source>
        <dbReference type="EMBL" id="MCD1117035.1"/>
    </source>
</evidence>
<dbReference type="NCBIfam" id="TIGR04183">
    <property type="entry name" value="Por_Secre_tail"/>
    <property type="match status" value="1"/>
</dbReference>
<dbReference type="Pfam" id="PF18962">
    <property type="entry name" value="Por_Secre_tail"/>
    <property type="match status" value="1"/>
</dbReference>
<organism evidence="4 5">
    <name type="scientific">Chryseobacterium turcicum</name>
    <dbReference type="NCBI Taxonomy" id="2898076"/>
    <lineage>
        <taxon>Bacteria</taxon>
        <taxon>Pseudomonadati</taxon>
        <taxon>Bacteroidota</taxon>
        <taxon>Flavobacteriia</taxon>
        <taxon>Flavobacteriales</taxon>
        <taxon>Weeksellaceae</taxon>
        <taxon>Chryseobacterium group</taxon>
        <taxon>Chryseobacterium</taxon>
    </lineage>
</organism>
<comment type="caution">
    <text evidence="4">The sequence shown here is derived from an EMBL/GenBank/DDBJ whole genome shotgun (WGS) entry which is preliminary data.</text>
</comment>
<dbReference type="RefSeq" id="WP_230668789.1">
    <property type="nucleotide sequence ID" value="NZ_JAJNAY010000001.1"/>
</dbReference>
<dbReference type="AlphaFoldDB" id="A0A9Q3V4A4"/>
<evidence type="ECO:0000256" key="1">
    <source>
        <dbReference type="ARBA" id="ARBA00022729"/>
    </source>
</evidence>
<evidence type="ECO:0000313" key="5">
    <source>
        <dbReference type="Proteomes" id="UP001108025"/>
    </source>
</evidence>
<evidence type="ECO:0000259" key="3">
    <source>
        <dbReference type="Pfam" id="PF18962"/>
    </source>
</evidence>
<dbReference type="Proteomes" id="UP001108025">
    <property type="component" value="Unassembled WGS sequence"/>
</dbReference>
<sequence length="351" mass="36772">MKKILSSLLLVSGTILMFGQAQTLVNENFEALNLGDVTTDVTGATAGQGNMYLSGGTSANYQIATIDAANGKSLQVTTGNGAPTSTGNTNTRWVWKEITATATAANNITVTRGKIYTGAANGAGNIKLIIYGAIGTSSGTLGGIKYNYATKTIQGEAYITLNSTPQSAGVLTVTLGTQTFPANTWVDVEHRYNKTTGLHEFKYTGSIVYSYSSGQVTSGGLTYTGTTVAGLVPAESDIVNDTAAGNTVANTAGVDLWNVEFSNNVTLSVGETKEAVAGKLFISIYPNPTSDILNIKTDSKINSVSIVDITGKKVNVKLEGDKVDVRNLPAGMYLINVETKDGISTEKFIKK</sequence>
<evidence type="ECO:0000256" key="2">
    <source>
        <dbReference type="SAM" id="SignalP"/>
    </source>
</evidence>
<protein>
    <submittedName>
        <fullName evidence="4">T9SS type A sorting domain-containing protein</fullName>
    </submittedName>
</protein>
<reference evidence="4" key="1">
    <citation type="submission" date="2021-11" db="EMBL/GenBank/DDBJ databases">
        <title>Description of novel Chryseobacterium species.</title>
        <authorList>
            <person name="Saticioglu I.B."/>
            <person name="Ay H."/>
            <person name="Altun S."/>
            <person name="Duman M."/>
        </authorList>
    </citation>
    <scope>NUCLEOTIDE SEQUENCE</scope>
    <source>
        <strain evidence="4">C-17</strain>
    </source>
</reference>
<gene>
    <name evidence="4" type="ORF">LO744_09215</name>
</gene>
<dbReference type="InterPro" id="IPR026444">
    <property type="entry name" value="Secre_tail"/>
</dbReference>